<proteinExistence type="predicted"/>
<feature type="compositionally biased region" description="Acidic residues" evidence="1">
    <location>
        <begin position="105"/>
        <end position="115"/>
    </location>
</feature>
<protein>
    <submittedName>
        <fullName evidence="2">GH23498</fullName>
    </submittedName>
</protein>
<gene>
    <name evidence="2" type="primary">Dgri\GH23498</name>
    <name evidence="2" type="ORF">Dgri_GH23498</name>
</gene>
<dbReference type="EMBL" id="CH921622">
    <property type="protein sequence ID" value="EDW04550.1"/>
    <property type="molecule type" value="Genomic_DNA"/>
</dbReference>
<name>B4K3C7_DROGR</name>
<feature type="compositionally biased region" description="Basic residues" evidence="1">
    <location>
        <begin position="50"/>
        <end position="69"/>
    </location>
</feature>
<feature type="compositionally biased region" description="Low complexity" evidence="1">
    <location>
        <begin position="116"/>
        <end position="129"/>
    </location>
</feature>
<dbReference type="InParanoid" id="B4K3C7"/>
<evidence type="ECO:0000256" key="1">
    <source>
        <dbReference type="SAM" id="MobiDB-lite"/>
    </source>
</evidence>
<feature type="region of interest" description="Disordered" evidence="1">
    <location>
        <begin position="43"/>
        <end position="136"/>
    </location>
</feature>
<evidence type="ECO:0000313" key="3">
    <source>
        <dbReference type="Proteomes" id="UP000001070"/>
    </source>
</evidence>
<evidence type="ECO:0000313" key="2">
    <source>
        <dbReference type="EMBL" id="EDW04550.1"/>
    </source>
</evidence>
<reference evidence="2 3" key="1">
    <citation type="journal article" date="2007" name="Nature">
        <title>Evolution of genes and genomes on the Drosophila phylogeny.</title>
        <authorList>
            <consortium name="Drosophila 12 Genomes Consortium"/>
            <person name="Clark A.G."/>
            <person name="Eisen M.B."/>
            <person name="Smith D.R."/>
            <person name="Bergman C.M."/>
            <person name="Oliver B."/>
            <person name="Markow T.A."/>
            <person name="Kaufman T.C."/>
            <person name="Kellis M."/>
            <person name="Gelbart W."/>
            <person name="Iyer V.N."/>
            <person name="Pollard D.A."/>
            <person name="Sackton T.B."/>
            <person name="Larracuente A.M."/>
            <person name="Singh N.D."/>
            <person name="Abad J.P."/>
            <person name="Abt D.N."/>
            <person name="Adryan B."/>
            <person name="Aguade M."/>
            <person name="Akashi H."/>
            <person name="Anderson W.W."/>
            <person name="Aquadro C.F."/>
            <person name="Ardell D.H."/>
            <person name="Arguello R."/>
            <person name="Artieri C.G."/>
            <person name="Barbash D.A."/>
            <person name="Barker D."/>
            <person name="Barsanti P."/>
            <person name="Batterham P."/>
            <person name="Batzoglou S."/>
            <person name="Begun D."/>
            <person name="Bhutkar A."/>
            <person name="Blanco E."/>
            <person name="Bosak S.A."/>
            <person name="Bradley R.K."/>
            <person name="Brand A.D."/>
            <person name="Brent M.R."/>
            <person name="Brooks A.N."/>
            <person name="Brown R.H."/>
            <person name="Butlin R.K."/>
            <person name="Caggese C."/>
            <person name="Calvi B.R."/>
            <person name="Bernardo de Carvalho A."/>
            <person name="Caspi A."/>
            <person name="Castrezana S."/>
            <person name="Celniker S.E."/>
            <person name="Chang J.L."/>
            <person name="Chapple C."/>
            <person name="Chatterji S."/>
            <person name="Chinwalla A."/>
            <person name="Civetta A."/>
            <person name="Clifton S.W."/>
            <person name="Comeron J.M."/>
            <person name="Costello J.C."/>
            <person name="Coyne J.A."/>
            <person name="Daub J."/>
            <person name="David R.G."/>
            <person name="Delcher A.L."/>
            <person name="Delehaunty K."/>
            <person name="Do C.B."/>
            <person name="Ebling H."/>
            <person name="Edwards K."/>
            <person name="Eickbush T."/>
            <person name="Evans J.D."/>
            <person name="Filipski A."/>
            <person name="Findeiss S."/>
            <person name="Freyhult E."/>
            <person name="Fulton L."/>
            <person name="Fulton R."/>
            <person name="Garcia A.C."/>
            <person name="Gardiner A."/>
            <person name="Garfield D.A."/>
            <person name="Garvin B.E."/>
            <person name="Gibson G."/>
            <person name="Gilbert D."/>
            <person name="Gnerre S."/>
            <person name="Godfrey J."/>
            <person name="Good R."/>
            <person name="Gotea V."/>
            <person name="Gravely B."/>
            <person name="Greenberg A.J."/>
            <person name="Griffiths-Jones S."/>
            <person name="Gross S."/>
            <person name="Guigo R."/>
            <person name="Gustafson E.A."/>
            <person name="Haerty W."/>
            <person name="Hahn M.W."/>
            <person name="Halligan D.L."/>
            <person name="Halpern A.L."/>
            <person name="Halter G.M."/>
            <person name="Han M.V."/>
            <person name="Heger A."/>
            <person name="Hillier L."/>
            <person name="Hinrichs A.S."/>
            <person name="Holmes I."/>
            <person name="Hoskins R.A."/>
            <person name="Hubisz M.J."/>
            <person name="Hultmark D."/>
            <person name="Huntley M.A."/>
            <person name="Jaffe D.B."/>
            <person name="Jagadeeshan S."/>
            <person name="Jeck W.R."/>
            <person name="Johnson J."/>
            <person name="Jones C.D."/>
            <person name="Jordan W.C."/>
            <person name="Karpen G.H."/>
            <person name="Kataoka E."/>
            <person name="Keightley P.D."/>
            <person name="Kheradpour P."/>
            <person name="Kirkness E.F."/>
            <person name="Koerich L.B."/>
            <person name="Kristiansen K."/>
            <person name="Kudrna D."/>
            <person name="Kulathinal R.J."/>
            <person name="Kumar S."/>
            <person name="Kwok R."/>
            <person name="Lander E."/>
            <person name="Langley C.H."/>
            <person name="Lapoint R."/>
            <person name="Lazzaro B.P."/>
            <person name="Lee S.J."/>
            <person name="Levesque L."/>
            <person name="Li R."/>
            <person name="Lin C.F."/>
            <person name="Lin M.F."/>
            <person name="Lindblad-Toh K."/>
            <person name="Llopart A."/>
            <person name="Long M."/>
            <person name="Low L."/>
            <person name="Lozovsky E."/>
            <person name="Lu J."/>
            <person name="Luo M."/>
            <person name="Machado C.A."/>
            <person name="Makalowski W."/>
            <person name="Marzo M."/>
            <person name="Matsuda M."/>
            <person name="Matzkin L."/>
            <person name="McAllister B."/>
            <person name="McBride C.S."/>
            <person name="McKernan B."/>
            <person name="McKernan K."/>
            <person name="Mendez-Lago M."/>
            <person name="Minx P."/>
            <person name="Mollenhauer M.U."/>
            <person name="Montooth K."/>
            <person name="Mount S.M."/>
            <person name="Mu X."/>
            <person name="Myers E."/>
            <person name="Negre B."/>
            <person name="Newfeld S."/>
            <person name="Nielsen R."/>
            <person name="Noor M.A."/>
            <person name="O'Grady P."/>
            <person name="Pachter L."/>
            <person name="Papaceit M."/>
            <person name="Parisi M.J."/>
            <person name="Parisi M."/>
            <person name="Parts L."/>
            <person name="Pedersen J.S."/>
            <person name="Pesole G."/>
            <person name="Phillippy A.M."/>
            <person name="Ponting C.P."/>
            <person name="Pop M."/>
            <person name="Porcelli D."/>
            <person name="Powell J.R."/>
            <person name="Prohaska S."/>
            <person name="Pruitt K."/>
            <person name="Puig M."/>
            <person name="Quesneville H."/>
            <person name="Ram K.R."/>
            <person name="Rand D."/>
            <person name="Rasmussen M.D."/>
            <person name="Reed L.K."/>
            <person name="Reenan R."/>
            <person name="Reily A."/>
            <person name="Remington K.A."/>
            <person name="Rieger T.T."/>
            <person name="Ritchie M.G."/>
            <person name="Robin C."/>
            <person name="Rogers Y.H."/>
            <person name="Rohde C."/>
            <person name="Rozas J."/>
            <person name="Rubenfield M.J."/>
            <person name="Ruiz A."/>
            <person name="Russo S."/>
            <person name="Salzberg S.L."/>
            <person name="Sanchez-Gracia A."/>
            <person name="Saranga D.J."/>
            <person name="Sato H."/>
            <person name="Schaeffer S.W."/>
            <person name="Schatz M.C."/>
            <person name="Schlenke T."/>
            <person name="Schwartz R."/>
            <person name="Segarra C."/>
            <person name="Singh R.S."/>
            <person name="Sirot L."/>
            <person name="Sirota M."/>
            <person name="Sisneros N.B."/>
            <person name="Smith C.D."/>
            <person name="Smith T.F."/>
            <person name="Spieth J."/>
            <person name="Stage D.E."/>
            <person name="Stark A."/>
            <person name="Stephan W."/>
            <person name="Strausberg R.L."/>
            <person name="Strempel S."/>
            <person name="Sturgill D."/>
            <person name="Sutton G."/>
            <person name="Sutton G.G."/>
            <person name="Tao W."/>
            <person name="Teichmann S."/>
            <person name="Tobari Y.N."/>
            <person name="Tomimura Y."/>
            <person name="Tsolas J.M."/>
            <person name="Valente V.L."/>
            <person name="Venter E."/>
            <person name="Venter J.C."/>
            <person name="Vicario S."/>
            <person name="Vieira F.G."/>
            <person name="Vilella A.J."/>
            <person name="Villasante A."/>
            <person name="Walenz B."/>
            <person name="Wang J."/>
            <person name="Wasserman M."/>
            <person name="Watts T."/>
            <person name="Wilson D."/>
            <person name="Wilson R.K."/>
            <person name="Wing R.A."/>
            <person name="Wolfner M.F."/>
            <person name="Wong A."/>
            <person name="Wong G.K."/>
            <person name="Wu C.I."/>
            <person name="Wu G."/>
            <person name="Yamamoto D."/>
            <person name="Yang H.P."/>
            <person name="Yang S.P."/>
            <person name="Yorke J.A."/>
            <person name="Yoshida K."/>
            <person name="Zdobnov E."/>
            <person name="Zhang P."/>
            <person name="Zhang Y."/>
            <person name="Zimin A.V."/>
            <person name="Baldwin J."/>
            <person name="Abdouelleil A."/>
            <person name="Abdulkadir J."/>
            <person name="Abebe A."/>
            <person name="Abera B."/>
            <person name="Abreu J."/>
            <person name="Acer S.C."/>
            <person name="Aftuck L."/>
            <person name="Alexander A."/>
            <person name="An P."/>
            <person name="Anderson E."/>
            <person name="Anderson S."/>
            <person name="Arachi H."/>
            <person name="Azer M."/>
            <person name="Bachantsang P."/>
            <person name="Barry A."/>
            <person name="Bayul T."/>
            <person name="Berlin A."/>
            <person name="Bessette D."/>
            <person name="Bloom T."/>
            <person name="Blye J."/>
            <person name="Boguslavskiy L."/>
            <person name="Bonnet C."/>
            <person name="Boukhgalter B."/>
            <person name="Bourzgui I."/>
            <person name="Brown A."/>
            <person name="Cahill P."/>
            <person name="Channer S."/>
            <person name="Cheshatsang Y."/>
            <person name="Chuda L."/>
            <person name="Citroen M."/>
            <person name="Collymore A."/>
            <person name="Cooke P."/>
            <person name="Costello M."/>
            <person name="D'Aco K."/>
            <person name="Daza R."/>
            <person name="De Haan G."/>
            <person name="DeGray S."/>
            <person name="DeMaso C."/>
            <person name="Dhargay N."/>
            <person name="Dooley K."/>
            <person name="Dooley E."/>
            <person name="Doricent M."/>
            <person name="Dorje P."/>
            <person name="Dorjee K."/>
            <person name="Dupes A."/>
            <person name="Elong R."/>
            <person name="Falk J."/>
            <person name="Farina A."/>
            <person name="Faro S."/>
            <person name="Ferguson D."/>
            <person name="Fisher S."/>
            <person name="Foley C.D."/>
            <person name="Franke A."/>
            <person name="Friedrich D."/>
            <person name="Gadbois L."/>
            <person name="Gearin G."/>
            <person name="Gearin C.R."/>
            <person name="Giannoukos G."/>
            <person name="Goode T."/>
            <person name="Graham J."/>
            <person name="Grandbois E."/>
            <person name="Grewal S."/>
            <person name="Gyaltsen K."/>
            <person name="Hafez N."/>
            <person name="Hagos B."/>
            <person name="Hall J."/>
            <person name="Henson C."/>
            <person name="Hollinger A."/>
            <person name="Honan T."/>
            <person name="Huard M.D."/>
            <person name="Hughes L."/>
            <person name="Hurhula B."/>
            <person name="Husby M.E."/>
            <person name="Kamat A."/>
            <person name="Kanga B."/>
            <person name="Kashin S."/>
            <person name="Khazanovich D."/>
            <person name="Kisner P."/>
            <person name="Lance K."/>
            <person name="Lara M."/>
            <person name="Lee W."/>
            <person name="Lennon N."/>
            <person name="Letendre F."/>
            <person name="LeVine R."/>
            <person name="Lipovsky A."/>
            <person name="Liu X."/>
            <person name="Liu J."/>
            <person name="Liu S."/>
            <person name="Lokyitsang T."/>
            <person name="Lokyitsang Y."/>
            <person name="Lubonja R."/>
            <person name="Lui A."/>
            <person name="MacDonald P."/>
            <person name="Magnisalis V."/>
            <person name="Maru K."/>
            <person name="Matthews C."/>
            <person name="McCusker W."/>
            <person name="McDonough S."/>
            <person name="Mehta T."/>
            <person name="Meldrim J."/>
            <person name="Meneus L."/>
            <person name="Mihai O."/>
            <person name="Mihalev A."/>
            <person name="Mihova T."/>
            <person name="Mittelman R."/>
            <person name="Mlenga V."/>
            <person name="Montmayeur A."/>
            <person name="Mulrain L."/>
            <person name="Navidi A."/>
            <person name="Naylor J."/>
            <person name="Negash T."/>
            <person name="Nguyen T."/>
            <person name="Nguyen N."/>
            <person name="Nicol R."/>
            <person name="Norbu C."/>
            <person name="Norbu N."/>
            <person name="Novod N."/>
            <person name="O'Neill B."/>
            <person name="Osman S."/>
            <person name="Markiewicz E."/>
            <person name="Oyono O.L."/>
            <person name="Patti C."/>
            <person name="Phunkhang P."/>
            <person name="Pierre F."/>
            <person name="Priest M."/>
            <person name="Raghuraman S."/>
            <person name="Rege F."/>
            <person name="Reyes R."/>
            <person name="Rise C."/>
            <person name="Rogov P."/>
            <person name="Ross K."/>
            <person name="Ryan E."/>
            <person name="Settipalli S."/>
            <person name="Shea T."/>
            <person name="Sherpa N."/>
            <person name="Shi L."/>
            <person name="Shih D."/>
            <person name="Sparrow T."/>
            <person name="Spaulding J."/>
            <person name="Stalker J."/>
            <person name="Stange-Thomann N."/>
            <person name="Stavropoulos S."/>
            <person name="Stone C."/>
            <person name="Strader C."/>
            <person name="Tesfaye S."/>
            <person name="Thomson T."/>
            <person name="Thoulutsang Y."/>
            <person name="Thoulutsang D."/>
            <person name="Topham K."/>
            <person name="Topping I."/>
            <person name="Tsamla T."/>
            <person name="Vassiliev H."/>
            <person name="Vo A."/>
            <person name="Wangchuk T."/>
            <person name="Wangdi T."/>
            <person name="Weiand M."/>
            <person name="Wilkinson J."/>
            <person name="Wilson A."/>
            <person name="Yadav S."/>
            <person name="Young G."/>
            <person name="Yu Q."/>
            <person name="Zembek L."/>
            <person name="Zhong D."/>
            <person name="Zimmer A."/>
            <person name="Zwirko Z."/>
            <person name="Jaffe D.B."/>
            <person name="Alvarez P."/>
            <person name="Brockman W."/>
            <person name="Butler J."/>
            <person name="Chin C."/>
            <person name="Gnerre S."/>
            <person name="Grabherr M."/>
            <person name="Kleber M."/>
            <person name="Mauceli E."/>
            <person name="MacCallum I."/>
        </authorList>
    </citation>
    <scope>NUCLEOTIDE SEQUENCE [LARGE SCALE GENOMIC DNA]</scope>
    <source>
        <strain evidence="3">Tucson 15287-2541.00</strain>
    </source>
</reference>
<dbReference type="eggNOG" id="KOG0619">
    <property type="taxonomic scope" value="Eukaryota"/>
</dbReference>
<dbReference type="AlphaFoldDB" id="B4K3C7"/>
<accession>B4K3C7</accession>
<sequence length="152" mass="16954">MTKTNSGSSSENPTATVAEVTIADEQEDEYETDRRVGFQVEGVDDDFYKRPPKLHRRDTPHHLKNKRVQHLTDKQANEILANALASQESNSPTPQHSLNKVQSPIEEDADEEQLEQQEQQQKQQQPLQPFDASLSPIPAITAETAVAPSVVS</sequence>
<organism evidence="3">
    <name type="scientific">Drosophila grimshawi</name>
    <name type="common">Hawaiian fruit fly</name>
    <name type="synonym">Idiomyia grimshawi</name>
    <dbReference type="NCBI Taxonomy" id="7222"/>
    <lineage>
        <taxon>Eukaryota</taxon>
        <taxon>Metazoa</taxon>
        <taxon>Ecdysozoa</taxon>
        <taxon>Arthropoda</taxon>
        <taxon>Hexapoda</taxon>
        <taxon>Insecta</taxon>
        <taxon>Pterygota</taxon>
        <taxon>Neoptera</taxon>
        <taxon>Endopterygota</taxon>
        <taxon>Diptera</taxon>
        <taxon>Brachycera</taxon>
        <taxon>Muscomorpha</taxon>
        <taxon>Ephydroidea</taxon>
        <taxon>Drosophilidae</taxon>
        <taxon>Drosophila</taxon>
        <taxon>Hawaiian Drosophila</taxon>
    </lineage>
</organism>
<dbReference type="HOGENOM" id="CLU_1724205_0_0_1"/>
<feature type="compositionally biased region" description="Polar residues" evidence="1">
    <location>
        <begin position="84"/>
        <end position="102"/>
    </location>
</feature>
<dbReference type="Proteomes" id="UP000001070">
    <property type="component" value="Unassembled WGS sequence"/>
</dbReference>
<dbReference type="OrthoDB" id="2187496at2759"/>
<keyword evidence="3" id="KW-1185">Reference proteome</keyword>
<dbReference type="STRING" id="7222.B4K3C7"/>